<dbReference type="InterPro" id="IPR002068">
    <property type="entry name" value="A-crystallin/Hsp20_dom"/>
</dbReference>
<name>A0A2H0RHB1_9BACT</name>
<dbReference type="Proteomes" id="UP000230431">
    <property type="component" value="Unassembled WGS sequence"/>
</dbReference>
<reference evidence="4 5" key="1">
    <citation type="submission" date="2017-09" db="EMBL/GenBank/DDBJ databases">
        <title>Depth-based differentiation of microbial function through sediment-hosted aquifers and enrichment of novel symbionts in the deep terrestrial subsurface.</title>
        <authorList>
            <person name="Probst A.J."/>
            <person name="Ladd B."/>
            <person name="Jarett J.K."/>
            <person name="Geller-Mcgrath D.E."/>
            <person name="Sieber C.M."/>
            <person name="Emerson J.B."/>
            <person name="Anantharaman K."/>
            <person name="Thomas B.C."/>
            <person name="Malmstrom R."/>
            <person name="Stieglmeier M."/>
            <person name="Klingl A."/>
            <person name="Woyke T."/>
            <person name="Ryan C.M."/>
            <person name="Banfield J.F."/>
        </authorList>
    </citation>
    <scope>NUCLEOTIDE SEQUENCE [LARGE SCALE GENOMIC DNA]</scope>
    <source>
        <strain evidence="4">CG10_big_fil_rev_8_21_14_0_10_49_38</strain>
    </source>
</reference>
<accession>A0A2H0RHB1</accession>
<feature type="domain" description="SHSP" evidence="3">
    <location>
        <begin position="53"/>
        <end position="165"/>
    </location>
</feature>
<dbReference type="EMBL" id="PCYK01000026">
    <property type="protein sequence ID" value="PIR45816.1"/>
    <property type="molecule type" value="Genomic_DNA"/>
</dbReference>
<dbReference type="Pfam" id="PF00011">
    <property type="entry name" value="HSP20"/>
    <property type="match status" value="1"/>
</dbReference>
<evidence type="ECO:0000313" key="4">
    <source>
        <dbReference type="EMBL" id="PIR45816.1"/>
    </source>
</evidence>
<evidence type="ECO:0000259" key="3">
    <source>
        <dbReference type="PROSITE" id="PS01031"/>
    </source>
</evidence>
<dbReference type="AlphaFoldDB" id="A0A2H0RHB1"/>
<comment type="similarity">
    <text evidence="1 2">Belongs to the small heat shock protein (HSP20) family.</text>
</comment>
<organism evidence="4 5">
    <name type="scientific">Candidatus Vogelbacteria bacterium CG10_big_fil_rev_8_21_14_0_10_49_38</name>
    <dbReference type="NCBI Taxonomy" id="1975043"/>
    <lineage>
        <taxon>Bacteria</taxon>
        <taxon>Candidatus Vogeliibacteriota</taxon>
    </lineage>
</organism>
<sequence length="165" mass="18942">MFNHNKRSFFERLTGSISVNDEEEETPIKAREAVRPTIKTSGDWLTPEEPVEEAEEMGELSVDVYQTDTEIVVQAMIAGVRPEDLNLSITREMVTLEGRRQKTTETEGDGYFMRELYWGAFSRKILLPCEVEPDEAEAFEKNGLLTVRMPKIDKARTQKIKVRSL</sequence>
<dbReference type="PROSITE" id="PS01031">
    <property type="entry name" value="SHSP"/>
    <property type="match status" value="1"/>
</dbReference>
<evidence type="ECO:0000313" key="5">
    <source>
        <dbReference type="Proteomes" id="UP000230431"/>
    </source>
</evidence>
<gene>
    <name evidence="4" type="ORF">COV08_03040</name>
</gene>
<protein>
    <recommendedName>
        <fullName evidence="3">SHSP domain-containing protein</fullName>
    </recommendedName>
</protein>
<dbReference type="Gene3D" id="2.60.40.790">
    <property type="match status" value="1"/>
</dbReference>
<dbReference type="CDD" id="cd06464">
    <property type="entry name" value="ACD_sHsps-like"/>
    <property type="match status" value="1"/>
</dbReference>
<dbReference type="PANTHER" id="PTHR11527">
    <property type="entry name" value="HEAT-SHOCK PROTEIN 20 FAMILY MEMBER"/>
    <property type="match status" value="1"/>
</dbReference>
<dbReference type="InterPro" id="IPR008978">
    <property type="entry name" value="HSP20-like_chaperone"/>
</dbReference>
<dbReference type="SUPFAM" id="SSF49764">
    <property type="entry name" value="HSP20-like chaperones"/>
    <property type="match status" value="1"/>
</dbReference>
<proteinExistence type="inferred from homology"/>
<dbReference type="InterPro" id="IPR031107">
    <property type="entry name" value="Small_HSP"/>
</dbReference>
<evidence type="ECO:0000256" key="1">
    <source>
        <dbReference type="PROSITE-ProRule" id="PRU00285"/>
    </source>
</evidence>
<evidence type="ECO:0000256" key="2">
    <source>
        <dbReference type="RuleBase" id="RU003616"/>
    </source>
</evidence>
<comment type="caution">
    <text evidence="4">The sequence shown here is derived from an EMBL/GenBank/DDBJ whole genome shotgun (WGS) entry which is preliminary data.</text>
</comment>